<organism evidence="2 3">
    <name type="scientific">Actinoplanes couchii</name>
    <dbReference type="NCBI Taxonomy" id="403638"/>
    <lineage>
        <taxon>Bacteria</taxon>
        <taxon>Bacillati</taxon>
        <taxon>Actinomycetota</taxon>
        <taxon>Actinomycetes</taxon>
        <taxon>Micromonosporales</taxon>
        <taxon>Micromonosporaceae</taxon>
        <taxon>Actinoplanes</taxon>
    </lineage>
</organism>
<dbReference type="Proteomes" id="UP000612282">
    <property type="component" value="Unassembled WGS sequence"/>
</dbReference>
<protein>
    <recommendedName>
        <fullName evidence="4">Integral membrane protein</fullName>
    </recommendedName>
</protein>
<proteinExistence type="predicted"/>
<dbReference type="EMBL" id="BOMG01000104">
    <property type="protein sequence ID" value="GID60104.1"/>
    <property type="molecule type" value="Genomic_DNA"/>
</dbReference>
<sequence length="262" mass="27980">MTEAHAALPRADRLWIRALGALLPAAFRERQRGEWAADLLTMAHDPAARRSYLLGAIRTLPMLRAAARGHESVLNAAASGTTAAITASRLLATMMAWSVSGWLTAALVPYLIVSNNPDADLWGWAQGIPDPVALPPAAVLFWGALSGALPYVLSAATGLVAFVLACTERRRGVGHRLGLIGLGTAMIVLAWAQVLPLYLTVLSRDGFGQAMLALATLPLLTRRASLSRRRRLALGILAALTAVVAVVYQTPFGYDMGIWLRD</sequence>
<keyword evidence="1" id="KW-0472">Membrane</keyword>
<accession>A0ABQ3XNK8</accession>
<reference evidence="2 3" key="1">
    <citation type="submission" date="2021-01" db="EMBL/GenBank/DDBJ databases">
        <title>Whole genome shotgun sequence of Actinoplanes couchii NBRC 106145.</title>
        <authorList>
            <person name="Komaki H."/>
            <person name="Tamura T."/>
        </authorList>
    </citation>
    <scope>NUCLEOTIDE SEQUENCE [LARGE SCALE GENOMIC DNA]</scope>
    <source>
        <strain evidence="2 3">NBRC 106145</strain>
    </source>
</reference>
<evidence type="ECO:0000313" key="3">
    <source>
        <dbReference type="Proteomes" id="UP000612282"/>
    </source>
</evidence>
<keyword evidence="1" id="KW-0812">Transmembrane</keyword>
<keyword evidence="3" id="KW-1185">Reference proteome</keyword>
<gene>
    <name evidence="2" type="ORF">Aco03nite_085080</name>
</gene>
<keyword evidence="1" id="KW-1133">Transmembrane helix</keyword>
<evidence type="ECO:0000256" key="1">
    <source>
        <dbReference type="SAM" id="Phobius"/>
    </source>
</evidence>
<feature type="transmembrane region" description="Helical" evidence="1">
    <location>
        <begin position="139"/>
        <end position="165"/>
    </location>
</feature>
<evidence type="ECO:0000313" key="2">
    <source>
        <dbReference type="EMBL" id="GID60104.1"/>
    </source>
</evidence>
<feature type="transmembrane region" description="Helical" evidence="1">
    <location>
        <begin position="90"/>
        <end position="112"/>
    </location>
</feature>
<evidence type="ECO:0008006" key="4">
    <source>
        <dbReference type="Google" id="ProtNLM"/>
    </source>
</evidence>
<dbReference type="RefSeq" id="WP_203806812.1">
    <property type="nucleotide sequence ID" value="NZ_BAAAQE010000094.1"/>
</dbReference>
<feature type="transmembrane region" description="Helical" evidence="1">
    <location>
        <begin position="177"/>
        <end position="195"/>
    </location>
</feature>
<feature type="transmembrane region" description="Helical" evidence="1">
    <location>
        <begin position="201"/>
        <end position="220"/>
    </location>
</feature>
<feature type="transmembrane region" description="Helical" evidence="1">
    <location>
        <begin position="232"/>
        <end position="252"/>
    </location>
</feature>
<comment type="caution">
    <text evidence="2">The sequence shown here is derived from an EMBL/GenBank/DDBJ whole genome shotgun (WGS) entry which is preliminary data.</text>
</comment>
<name>A0ABQ3XNK8_9ACTN</name>